<evidence type="ECO:0000313" key="2">
    <source>
        <dbReference type="Proteomes" id="UP000640489"/>
    </source>
</evidence>
<evidence type="ECO:0000313" key="1">
    <source>
        <dbReference type="EMBL" id="MBF4762922.1"/>
    </source>
</evidence>
<dbReference type="Pfam" id="PF06224">
    <property type="entry name" value="AlkZ-like"/>
    <property type="match status" value="1"/>
</dbReference>
<sequence length="410" mass="46561">MSVRLTSVSRVVTTLSQSQARRIALAAQGFLDKPHEAPTMRTLNRTVERTGVLQVDSVNVLQRAHFMPLYSRMGAYDVDLLARASAGKPRRLVEYWAHVQALMPVELWPVMRHRMASYRTQKHKWWGSEVSEALIANLMAEIKDRGASTARDLDDGLPRSKENWGWNWSATRRALDYLYMVGEVAIAGRNSQFEISYDLPERVLPPEVLAAPTPTLDEANRELVRRAARSHGVATARCLSDYYRMRLQPGAGNRATQGAIQDLLDEGELEPVRIEGWNRPAYLHRDARRPRKVGARSLLSPFDPVVWLRERTEKLFDFHYRIEIYTPAPKRQFGYYVLPFLLGEEIVGRVDLKADRQSGRLVVKAAYTEPHAPLETAEELSAELVRLAGWLGMDSLTVEPRGDLAPLLRS</sequence>
<protein>
    <submittedName>
        <fullName evidence="1">YcaQ family DNA glycosylase</fullName>
    </submittedName>
</protein>
<name>A0A930VE37_9ACTN</name>
<proteinExistence type="predicted"/>
<dbReference type="InterPro" id="IPR009351">
    <property type="entry name" value="AlkZ-like"/>
</dbReference>
<organism evidence="1 2">
    <name type="scientific">Nocardioides islandensis</name>
    <dbReference type="NCBI Taxonomy" id="433663"/>
    <lineage>
        <taxon>Bacteria</taxon>
        <taxon>Bacillati</taxon>
        <taxon>Actinomycetota</taxon>
        <taxon>Actinomycetes</taxon>
        <taxon>Propionibacteriales</taxon>
        <taxon>Nocardioidaceae</taxon>
        <taxon>Nocardioides</taxon>
    </lineage>
</organism>
<dbReference type="PANTHER" id="PTHR30528">
    <property type="entry name" value="CYTOPLASMIC PROTEIN"/>
    <property type="match status" value="1"/>
</dbReference>
<dbReference type="EMBL" id="JADKPN010000002">
    <property type="protein sequence ID" value="MBF4762922.1"/>
    <property type="molecule type" value="Genomic_DNA"/>
</dbReference>
<dbReference type="PANTHER" id="PTHR30528:SF0">
    <property type="entry name" value="CYTOPLASMIC PROTEIN"/>
    <property type="match status" value="1"/>
</dbReference>
<dbReference type="AlphaFoldDB" id="A0A930VE37"/>
<gene>
    <name evidence="1" type="ORF">ISU07_07260</name>
</gene>
<keyword evidence="2" id="KW-1185">Reference proteome</keyword>
<reference evidence="1" key="1">
    <citation type="submission" date="2020-11" db="EMBL/GenBank/DDBJ databases">
        <title>Nocardioides sp. nov., isolated from Soil of Cynanchum wilfordii Hemsley rhizosphere.</title>
        <authorList>
            <person name="Lee J.-S."/>
            <person name="Suh M.K."/>
            <person name="Kim J.-S."/>
        </authorList>
    </citation>
    <scope>NUCLEOTIDE SEQUENCE</scope>
    <source>
        <strain evidence="1">KCTC 19275</strain>
    </source>
</reference>
<dbReference type="Proteomes" id="UP000640489">
    <property type="component" value="Unassembled WGS sequence"/>
</dbReference>
<accession>A0A930VE37</accession>
<comment type="caution">
    <text evidence="1">The sequence shown here is derived from an EMBL/GenBank/DDBJ whole genome shotgun (WGS) entry which is preliminary data.</text>
</comment>